<dbReference type="OrthoDB" id="9810297at2"/>
<dbReference type="RefSeq" id="WP_138210191.1">
    <property type="nucleotide sequence ID" value="NZ_CBCRUQ010000014.1"/>
</dbReference>
<dbReference type="GO" id="GO:0008649">
    <property type="term" value="F:rRNA methyltransferase activity"/>
    <property type="evidence" value="ECO:0007669"/>
    <property type="project" value="InterPro"/>
</dbReference>
<evidence type="ECO:0000256" key="8">
    <source>
        <dbReference type="ARBA" id="ARBA00022691"/>
    </source>
</evidence>
<feature type="binding site" evidence="13">
    <location>
        <position position="283"/>
    </location>
    <ligand>
        <name>S-adenosyl-L-methionine</name>
        <dbReference type="ChEBI" id="CHEBI:59789"/>
    </ligand>
</feature>
<dbReference type="EC" id="2.1.1.176" evidence="3"/>
<keyword evidence="16" id="KW-1185">Reference proteome</keyword>
<evidence type="ECO:0000256" key="2">
    <source>
        <dbReference type="ARBA" id="ARBA00004496"/>
    </source>
</evidence>
<dbReference type="InterPro" id="IPR001678">
    <property type="entry name" value="MeTrfase_RsmB-F_NOP2_dom"/>
</dbReference>
<comment type="similarity">
    <text evidence="13">Belongs to the class I-like SAM-binding methyltransferase superfamily. RsmB/NOP family.</text>
</comment>
<dbReference type="InterPro" id="IPR004573">
    <property type="entry name" value="rRNA_ssu_MeTfrase_B"/>
</dbReference>
<dbReference type="InterPro" id="IPR006027">
    <property type="entry name" value="NusB_RsmB_TIM44"/>
</dbReference>
<dbReference type="FunFam" id="3.40.50.150:FF:000022">
    <property type="entry name" value="Ribosomal RNA small subunit methyltransferase B"/>
    <property type="match status" value="1"/>
</dbReference>
<dbReference type="GO" id="GO:0003723">
    <property type="term" value="F:RNA binding"/>
    <property type="evidence" value="ECO:0007669"/>
    <property type="project" value="UniProtKB-UniRule"/>
</dbReference>
<dbReference type="InterPro" id="IPR029063">
    <property type="entry name" value="SAM-dependent_MTases_sf"/>
</dbReference>
<keyword evidence="6 13" id="KW-0489">Methyltransferase</keyword>
<feature type="active site" description="Nucleophile" evidence="13">
    <location>
        <position position="381"/>
    </location>
</feature>
<keyword evidence="8 13" id="KW-0949">S-adenosyl-L-methionine</keyword>
<evidence type="ECO:0000256" key="13">
    <source>
        <dbReference type="PROSITE-ProRule" id="PRU01023"/>
    </source>
</evidence>
<evidence type="ECO:0000256" key="4">
    <source>
        <dbReference type="ARBA" id="ARBA00022490"/>
    </source>
</evidence>
<dbReference type="SUPFAM" id="SSF53335">
    <property type="entry name" value="S-adenosyl-L-methionine-dependent methyltransferases"/>
    <property type="match status" value="1"/>
</dbReference>
<reference evidence="15 16" key="1">
    <citation type="submission" date="2019-05" db="EMBL/GenBank/DDBJ databases">
        <authorList>
            <consortium name="Pathogen Informatics"/>
        </authorList>
    </citation>
    <scope>NUCLEOTIDE SEQUENCE [LARGE SCALE GENOMIC DNA]</scope>
    <source>
        <strain evidence="15 16">NCTC503</strain>
    </source>
</reference>
<organism evidence="15 16">
    <name type="scientific">Hathewaya histolytica</name>
    <name type="common">Clostridium histolyticum</name>
    <dbReference type="NCBI Taxonomy" id="1498"/>
    <lineage>
        <taxon>Bacteria</taxon>
        <taxon>Bacillati</taxon>
        <taxon>Bacillota</taxon>
        <taxon>Clostridia</taxon>
        <taxon>Eubacteriales</taxon>
        <taxon>Clostridiaceae</taxon>
        <taxon>Hathewaya</taxon>
    </lineage>
</organism>
<keyword evidence="5" id="KW-0698">rRNA processing</keyword>
<comment type="subcellular location">
    <subcellularLocation>
        <location evidence="2">Cytoplasm</location>
    </subcellularLocation>
</comment>
<proteinExistence type="inferred from homology"/>
<dbReference type="CDD" id="cd02440">
    <property type="entry name" value="AdoMet_MTases"/>
    <property type="match status" value="1"/>
</dbReference>
<feature type="domain" description="SAM-dependent MTase RsmB/NOP-type" evidence="14">
    <location>
        <begin position="169"/>
        <end position="442"/>
    </location>
</feature>
<dbReference type="KEGG" id="hhw:NCTC503_01543"/>
<dbReference type="Pfam" id="PF01189">
    <property type="entry name" value="Methyltr_RsmB-F"/>
    <property type="match status" value="1"/>
</dbReference>
<dbReference type="GO" id="GO:0005737">
    <property type="term" value="C:cytoplasm"/>
    <property type="evidence" value="ECO:0007669"/>
    <property type="project" value="UniProtKB-SubCell"/>
</dbReference>
<dbReference type="AlphaFoldDB" id="A0A4U9RGB9"/>
<dbReference type="GO" id="GO:0006355">
    <property type="term" value="P:regulation of DNA-templated transcription"/>
    <property type="evidence" value="ECO:0007669"/>
    <property type="project" value="InterPro"/>
</dbReference>
<dbReference type="InterPro" id="IPR035926">
    <property type="entry name" value="NusB-like_sf"/>
</dbReference>
<evidence type="ECO:0000256" key="10">
    <source>
        <dbReference type="ARBA" id="ARBA00030399"/>
    </source>
</evidence>
<evidence type="ECO:0000256" key="5">
    <source>
        <dbReference type="ARBA" id="ARBA00022552"/>
    </source>
</evidence>
<dbReference type="PROSITE" id="PS51686">
    <property type="entry name" value="SAM_MT_RSMB_NOP"/>
    <property type="match status" value="1"/>
</dbReference>
<keyword evidence="7 13" id="KW-0808">Transferase</keyword>
<dbReference type="Pfam" id="PF22458">
    <property type="entry name" value="RsmF-B_ferredox"/>
    <property type="match status" value="1"/>
</dbReference>
<dbReference type="EMBL" id="LR590481">
    <property type="protein sequence ID" value="VTQ90141.1"/>
    <property type="molecule type" value="Genomic_DNA"/>
</dbReference>
<dbReference type="FunFam" id="1.10.940.10:FF:000006">
    <property type="entry name" value="16S rRNA (Cytosine(967)-C(5))-methyltransferase RsmB"/>
    <property type="match status" value="1"/>
</dbReference>
<evidence type="ECO:0000256" key="9">
    <source>
        <dbReference type="ARBA" id="ARBA00022884"/>
    </source>
</evidence>
<comment type="catalytic activity">
    <reaction evidence="12">
        <text>cytidine(967) in 16S rRNA + S-adenosyl-L-methionine = 5-methylcytidine(967) in 16S rRNA + S-adenosyl-L-homocysteine + H(+)</text>
        <dbReference type="Rhea" id="RHEA:42748"/>
        <dbReference type="Rhea" id="RHEA-COMP:10219"/>
        <dbReference type="Rhea" id="RHEA-COMP:10220"/>
        <dbReference type="ChEBI" id="CHEBI:15378"/>
        <dbReference type="ChEBI" id="CHEBI:57856"/>
        <dbReference type="ChEBI" id="CHEBI:59789"/>
        <dbReference type="ChEBI" id="CHEBI:74483"/>
        <dbReference type="ChEBI" id="CHEBI:82748"/>
        <dbReference type="EC" id="2.1.1.176"/>
    </reaction>
</comment>
<evidence type="ECO:0000313" key="16">
    <source>
        <dbReference type="Proteomes" id="UP000308489"/>
    </source>
</evidence>
<dbReference type="InterPro" id="IPR049560">
    <property type="entry name" value="MeTrfase_RsmB-F_NOP2_cat"/>
</dbReference>
<evidence type="ECO:0000256" key="6">
    <source>
        <dbReference type="ARBA" id="ARBA00022603"/>
    </source>
</evidence>
<keyword evidence="9 13" id="KW-0694">RNA-binding</keyword>
<evidence type="ECO:0000256" key="12">
    <source>
        <dbReference type="ARBA" id="ARBA00047283"/>
    </source>
</evidence>
<protein>
    <recommendedName>
        <fullName evidence="3">16S rRNA (cytosine(967)-C(5))-methyltransferase</fullName>
        <ecNumber evidence="3">2.1.1.176</ecNumber>
    </recommendedName>
    <alternativeName>
        <fullName evidence="10">16S rRNA m5C967 methyltransferase</fullName>
    </alternativeName>
    <alternativeName>
        <fullName evidence="11">rRNA (cytosine-C(5)-)-methyltransferase RsmB</fullName>
    </alternativeName>
</protein>
<sequence>MSTNTRKVAVDIINEVLYKNAYSNLALNLQLKRYNFDERDRALITEIIYGTIKHKYTIDRILSSFLREGIESIDKFVLTLLRISIYQFKYLSKVPDFAIVNEAVEICKGYSTIKNSKIVNGVLRNFLRKGEPKFKFKNEEEKLAYEFSYPTWMVKLFLKQYGKENALKILKGLNERPSITVRVNPLMGDYEEVFEAMEKEGYEVSECDICPEGINIKRGSSIELNKLFKEGYITVQDESAMIVATLMELSDRLTVLDTCSAPGGKTTHIAELMNNNGEILACDIHEHKLKLIRDNASRLNIDIIKPEIRNAEEFYSEFEEKFHRVLVDAPCSGLGIIRKKPEIKWNKSEKDLKNLHSIQYKILNNSVRYVKKGGSLIYSTCTLNKDENEKVIKELLNDNPEFKVDKIYLGKVENIIYHEEGYITILPNENMDGFFMCKIKRQ</sequence>
<dbReference type="SUPFAM" id="SSF48013">
    <property type="entry name" value="NusB-like"/>
    <property type="match status" value="1"/>
</dbReference>
<evidence type="ECO:0000256" key="1">
    <source>
        <dbReference type="ARBA" id="ARBA00002724"/>
    </source>
</evidence>
<gene>
    <name evidence="15" type="primary">rsmB</name>
    <name evidence="15" type="ORF">NCTC503_01543</name>
</gene>
<dbReference type="PANTHER" id="PTHR22807:SF53">
    <property type="entry name" value="RIBOSOMAL RNA SMALL SUBUNIT METHYLTRANSFERASE B-RELATED"/>
    <property type="match status" value="1"/>
</dbReference>
<dbReference type="Proteomes" id="UP000308489">
    <property type="component" value="Chromosome 1"/>
</dbReference>
<dbReference type="Gene3D" id="3.40.50.150">
    <property type="entry name" value="Vaccinia Virus protein VP39"/>
    <property type="match status" value="1"/>
</dbReference>
<name>A0A4U9RGB9_HATHI</name>
<accession>A0A4U9RGB9</accession>
<evidence type="ECO:0000256" key="3">
    <source>
        <dbReference type="ARBA" id="ARBA00012140"/>
    </source>
</evidence>
<keyword evidence="4" id="KW-0963">Cytoplasm</keyword>
<dbReference type="NCBIfam" id="NF011494">
    <property type="entry name" value="PRK14902.1"/>
    <property type="match status" value="1"/>
</dbReference>
<dbReference type="NCBIfam" id="TIGR00563">
    <property type="entry name" value="rsmB"/>
    <property type="match status" value="1"/>
</dbReference>
<comment type="function">
    <text evidence="1">Specifically methylates the cytosine at position 967 (m5C967) of 16S rRNA.</text>
</comment>
<evidence type="ECO:0000256" key="11">
    <source>
        <dbReference type="ARBA" id="ARBA00031088"/>
    </source>
</evidence>
<dbReference type="InterPro" id="IPR054728">
    <property type="entry name" value="RsmB-like_ferredoxin"/>
</dbReference>
<evidence type="ECO:0000313" key="15">
    <source>
        <dbReference type="EMBL" id="VTQ90141.1"/>
    </source>
</evidence>
<feature type="binding site" evidence="13">
    <location>
        <position position="328"/>
    </location>
    <ligand>
        <name>S-adenosyl-L-methionine</name>
        <dbReference type="ChEBI" id="CHEBI:59789"/>
    </ligand>
</feature>
<dbReference type="Gene3D" id="1.10.940.10">
    <property type="entry name" value="NusB-like"/>
    <property type="match status" value="1"/>
</dbReference>
<dbReference type="PANTHER" id="PTHR22807">
    <property type="entry name" value="NOP2 YEAST -RELATED NOL1/NOP2/FMU SUN DOMAIN-CONTAINING"/>
    <property type="match status" value="1"/>
</dbReference>
<dbReference type="Pfam" id="PF01029">
    <property type="entry name" value="NusB"/>
    <property type="match status" value="1"/>
</dbReference>
<evidence type="ECO:0000259" key="14">
    <source>
        <dbReference type="PROSITE" id="PS51686"/>
    </source>
</evidence>
<feature type="binding site" evidence="13">
    <location>
        <begin position="259"/>
        <end position="265"/>
    </location>
    <ligand>
        <name>S-adenosyl-L-methionine</name>
        <dbReference type="ChEBI" id="CHEBI:59789"/>
    </ligand>
</feature>
<dbReference type="PRINTS" id="PR02008">
    <property type="entry name" value="RCMTFAMILY"/>
</dbReference>
<comment type="caution">
    <text evidence="13">Lacks conserved residue(s) required for the propagation of feature annotation.</text>
</comment>
<evidence type="ECO:0000256" key="7">
    <source>
        <dbReference type="ARBA" id="ARBA00022679"/>
    </source>
</evidence>
<dbReference type="InterPro" id="IPR023267">
    <property type="entry name" value="RCMT"/>
</dbReference>